<keyword evidence="2" id="KW-1133">Transmembrane helix</keyword>
<protein>
    <submittedName>
        <fullName evidence="5">HlyD family efflux transporter periplasmic adaptor subunit</fullName>
    </submittedName>
</protein>
<sequence>MNTTNKDAANTQNATVAPEAAPAKRKSRLIIISIILLIAAAAYGYYWLTVLKNFEHTEDAYAAGNLVQLTSQVAGTVVAIHADDTDLVDAGKTLIALDNTDAKVSSTQAAAQLAQTVREVRLTFANNNSLQAMADMRSVELERAKADLARRMAAGNSGAVSVEEIEHARNAVKQSEAALNTAKEQLASNKVLTENTSIEQHPNVLRAAARLKEAMIAESRTSLPAPISGYVAKRAVQIGQRVAAGSPLMSIVPLNSLWVDANFKEVQLAKMRIGQDVVLHSDVYGSDVEFHGKVVGVSAGTGSAFALLPAQNATGNWIKVVQRVPVRISLDPKELAAHPLRVGVSMQVKVDISQQQGQALSAAPAARSIPAFQTRVFEQSAQDADRRIADIIQANLASHSTKAK</sequence>
<dbReference type="EMBL" id="JACOGD010000001">
    <property type="protein sequence ID" value="MBC3930311.1"/>
    <property type="molecule type" value="Genomic_DNA"/>
</dbReference>
<dbReference type="Gene3D" id="1.10.287.470">
    <property type="entry name" value="Helix hairpin bin"/>
    <property type="match status" value="1"/>
</dbReference>
<evidence type="ECO:0000259" key="3">
    <source>
        <dbReference type="Pfam" id="PF25885"/>
    </source>
</evidence>
<feature type="domain" description="Multidrug export protein EmrA/FarA alpha-helical hairpin" evidence="3">
    <location>
        <begin position="100"/>
        <end position="221"/>
    </location>
</feature>
<reference evidence="5 6" key="1">
    <citation type="submission" date="2020-08" db="EMBL/GenBank/DDBJ databases">
        <title>Novel species isolated from subtropical streams in China.</title>
        <authorList>
            <person name="Lu H."/>
        </authorList>
    </citation>
    <scope>NUCLEOTIDE SEQUENCE [LARGE SCALE GENOMIC DNA]</scope>
    <source>
        <strain evidence="5 6">CY22W</strain>
    </source>
</reference>
<comment type="subcellular location">
    <subcellularLocation>
        <location evidence="1">Cell envelope</location>
    </subcellularLocation>
</comment>
<evidence type="ECO:0000259" key="4">
    <source>
        <dbReference type="Pfam" id="PF25963"/>
    </source>
</evidence>
<dbReference type="RefSeq" id="WP_186902192.1">
    <property type="nucleotide sequence ID" value="NZ_JACOGD010000001.1"/>
</dbReference>
<evidence type="ECO:0000256" key="2">
    <source>
        <dbReference type="SAM" id="Phobius"/>
    </source>
</evidence>
<evidence type="ECO:0000313" key="5">
    <source>
        <dbReference type="EMBL" id="MBC3930311.1"/>
    </source>
</evidence>
<dbReference type="Gene3D" id="2.40.30.170">
    <property type="match status" value="1"/>
</dbReference>
<accession>A0ABR7A077</accession>
<organism evidence="5 6">
    <name type="scientific">Undibacterium curvum</name>
    <dbReference type="NCBI Taxonomy" id="2762294"/>
    <lineage>
        <taxon>Bacteria</taxon>
        <taxon>Pseudomonadati</taxon>
        <taxon>Pseudomonadota</taxon>
        <taxon>Betaproteobacteria</taxon>
        <taxon>Burkholderiales</taxon>
        <taxon>Oxalobacteraceae</taxon>
        <taxon>Undibacterium</taxon>
    </lineage>
</organism>
<dbReference type="PANTHER" id="PTHR30386">
    <property type="entry name" value="MEMBRANE FUSION SUBUNIT OF EMRAB-TOLC MULTIDRUG EFFLUX PUMP"/>
    <property type="match status" value="1"/>
</dbReference>
<name>A0ABR7A077_9BURK</name>
<feature type="transmembrane region" description="Helical" evidence="2">
    <location>
        <begin position="29"/>
        <end position="48"/>
    </location>
</feature>
<dbReference type="SUPFAM" id="SSF111369">
    <property type="entry name" value="HlyD-like secretion proteins"/>
    <property type="match status" value="2"/>
</dbReference>
<keyword evidence="2" id="KW-0812">Transmembrane</keyword>
<gene>
    <name evidence="5" type="ORF">H8K43_01405</name>
</gene>
<keyword evidence="6" id="KW-1185">Reference proteome</keyword>
<keyword evidence="2" id="KW-0472">Membrane</keyword>
<dbReference type="InterPro" id="IPR058633">
    <property type="entry name" value="EmrA/FarA_HH"/>
</dbReference>
<dbReference type="Pfam" id="PF25885">
    <property type="entry name" value="HH_EMRA"/>
    <property type="match status" value="1"/>
</dbReference>
<dbReference type="InterPro" id="IPR058634">
    <property type="entry name" value="AaeA-lik-b-barrel"/>
</dbReference>
<proteinExistence type="predicted"/>
<dbReference type="InterPro" id="IPR050739">
    <property type="entry name" value="MFP"/>
</dbReference>
<evidence type="ECO:0000313" key="6">
    <source>
        <dbReference type="Proteomes" id="UP000654304"/>
    </source>
</evidence>
<dbReference type="Gene3D" id="2.40.50.100">
    <property type="match status" value="1"/>
</dbReference>
<evidence type="ECO:0000256" key="1">
    <source>
        <dbReference type="ARBA" id="ARBA00004196"/>
    </source>
</evidence>
<comment type="caution">
    <text evidence="5">The sequence shown here is derived from an EMBL/GenBank/DDBJ whole genome shotgun (WGS) entry which is preliminary data.</text>
</comment>
<dbReference type="Proteomes" id="UP000654304">
    <property type="component" value="Unassembled WGS sequence"/>
</dbReference>
<dbReference type="Pfam" id="PF25963">
    <property type="entry name" value="Beta-barrel_AAEA"/>
    <property type="match status" value="1"/>
</dbReference>
<feature type="domain" description="p-hydroxybenzoic acid efflux pump subunit AaeA-like beta-barrel" evidence="4">
    <location>
        <begin position="256"/>
        <end position="348"/>
    </location>
</feature>
<dbReference type="PANTHER" id="PTHR30386:SF19">
    <property type="entry name" value="MULTIDRUG EXPORT PROTEIN EMRA-RELATED"/>
    <property type="match status" value="1"/>
</dbReference>